<protein>
    <recommendedName>
        <fullName evidence="5">Phosphatase and actin regulator</fullName>
    </recommendedName>
</protein>
<dbReference type="InterPro" id="IPR004018">
    <property type="entry name" value="RPEL_repeat"/>
</dbReference>
<evidence type="ECO:0000256" key="6">
    <source>
        <dbReference type="SAM" id="MobiDB-lite"/>
    </source>
</evidence>
<keyword evidence="5" id="KW-0009">Actin-binding</keyword>
<evidence type="ECO:0000313" key="8">
    <source>
        <dbReference type="Proteomes" id="UP000472263"/>
    </source>
</evidence>
<dbReference type="GO" id="GO:0005634">
    <property type="term" value="C:nucleus"/>
    <property type="evidence" value="ECO:0007669"/>
    <property type="project" value="UniProtKB-SubCell"/>
</dbReference>
<comment type="similarity">
    <text evidence="5">Belongs to the phosphatase and actin regulator family.</text>
</comment>
<feature type="repeat" description="RPEL" evidence="4">
    <location>
        <begin position="80"/>
        <end position="105"/>
    </location>
</feature>
<sequence>VCVCAYGCVHLLLQLRLQQRRTREQLADQGIMPRDRWIHAHSRERERKKERKADTAGRQLGELSLSAHAQMRLKRARLADDLNEKLALRPGPLELVQKNIIPLDSAVRAATMTGISRETARHIANHLHPILCDFRS</sequence>
<comment type="subunit">
    <text evidence="5">Binds PPP1CA and actin.</text>
</comment>
<dbReference type="Proteomes" id="UP000472263">
    <property type="component" value="Chromosome 19"/>
</dbReference>
<dbReference type="PROSITE" id="PS51073">
    <property type="entry name" value="RPEL"/>
    <property type="match status" value="1"/>
</dbReference>
<evidence type="ECO:0000256" key="3">
    <source>
        <dbReference type="ARBA" id="ARBA00023242"/>
    </source>
</evidence>
<comment type="subcellular location">
    <subcellularLocation>
        <location evidence="1">Nucleus</location>
    </subcellularLocation>
</comment>
<dbReference type="Ensembl" id="ENSMMDT00005052814.1">
    <property type="protein sequence ID" value="ENSMMDP00005051802.1"/>
    <property type="gene ID" value="ENSMMDG00005023392.1"/>
</dbReference>
<feature type="compositionally biased region" description="Basic and acidic residues" evidence="6">
    <location>
        <begin position="39"/>
        <end position="55"/>
    </location>
</feature>
<evidence type="ECO:0000256" key="4">
    <source>
        <dbReference type="PROSITE-ProRule" id="PRU00401"/>
    </source>
</evidence>
<feature type="region of interest" description="Disordered" evidence="6">
    <location>
        <begin position="39"/>
        <end position="60"/>
    </location>
</feature>
<dbReference type="SMART" id="SM00707">
    <property type="entry name" value="RPEL"/>
    <property type="match status" value="2"/>
</dbReference>
<dbReference type="GO" id="GO:0055007">
    <property type="term" value="P:cardiac muscle cell differentiation"/>
    <property type="evidence" value="ECO:0007669"/>
    <property type="project" value="TreeGrafter"/>
</dbReference>
<name>A0A668AEH3_9TELE</name>
<organism evidence="7 8">
    <name type="scientific">Myripristis murdjan</name>
    <name type="common">pinecone soldierfish</name>
    <dbReference type="NCBI Taxonomy" id="586833"/>
    <lineage>
        <taxon>Eukaryota</taxon>
        <taxon>Metazoa</taxon>
        <taxon>Chordata</taxon>
        <taxon>Craniata</taxon>
        <taxon>Vertebrata</taxon>
        <taxon>Euteleostomi</taxon>
        <taxon>Actinopterygii</taxon>
        <taxon>Neopterygii</taxon>
        <taxon>Teleostei</taxon>
        <taxon>Neoteleostei</taxon>
        <taxon>Acanthomorphata</taxon>
        <taxon>Holocentriformes</taxon>
        <taxon>Holocentridae</taxon>
        <taxon>Myripristis</taxon>
    </lineage>
</organism>
<reference evidence="7" key="3">
    <citation type="submission" date="2025-09" db="UniProtKB">
        <authorList>
            <consortium name="Ensembl"/>
        </authorList>
    </citation>
    <scope>IDENTIFICATION</scope>
</reference>
<keyword evidence="3" id="KW-0539">Nucleus</keyword>
<keyword evidence="8" id="KW-1185">Reference proteome</keyword>
<dbReference type="GO" id="GO:0003713">
    <property type="term" value="F:transcription coactivator activity"/>
    <property type="evidence" value="ECO:0007669"/>
    <property type="project" value="TreeGrafter"/>
</dbReference>
<keyword evidence="2 5" id="KW-0677">Repeat</keyword>
<dbReference type="AlphaFoldDB" id="A0A668AEH3"/>
<dbReference type="Gene3D" id="6.10.140.2040">
    <property type="match status" value="1"/>
</dbReference>
<dbReference type="PANTHER" id="PTHR22793:SF11">
    <property type="entry name" value="MYOCARDIN"/>
    <property type="match status" value="1"/>
</dbReference>
<reference evidence="7" key="1">
    <citation type="submission" date="2019-06" db="EMBL/GenBank/DDBJ databases">
        <authorList>
            <consortium name="Wellcome Sanger Institute Data Sharing"/>
        </authorList>
    </citation>
    <scope>NUCLEOTIDE SEQUENCE [LARGE SCALE GENOMIC DNA]</scope>
</reference>
<evidence type="ECO:0000256" key="1">
    <source>
        <dbReference type="ARBA" id="ARBA00004123"/>
    </source>
</evidence>
<dbReference type="InterPro" id="IPR043451">
    <property type="entry name" value="Myocardin-like"/>
</dbReference>
<evidence type="ECO:0000256" key="5">
    <source>
        <dbReference type="RuleBase" id="RU301113"/>
    </source>
</evidence>
<dbReference type="Pfam" id="PF02755">
    <property type="entry name" value="RPEL"/>
    <property type="match status" value="1"/>
</dbReference>
<reference evidence="7" key="2">
    <citation type="submission" date="2025-08" db="UniProtKB">
        <authorList>
            <consortium name="Ensembl"/>
        </authorList>
    </citation>
    <scope>IDENTIFICATION</scope>
</reference>
<evidence type="ECO:0000313" key="7">
    <source>
        <dbReference type="Ensembl" id="ENSMMDP00005051802.1"/>
    </source>
</evidence>
<evidence type="ECO:0000256" key="2">
    <source>
        <dbReference type="ARBA" id="ARBA00022737"/>
    </source>
</evidence>
<accession>A0A668AEH3</accession>
<dbReference type="PANTHER" id="PTHR22793">
    <property type="entry name" value="MYOCARDIN-RELATED TRANSCRIPTION FACTOR-RELATED"/>
    <property type="match status" value="1"/>
</dbReference>
<dbReference type="GeneTree" id="ENSGT00950000182979"/>
<dbReference type="GO" id="GO:0045944">
    <property type="term" value="P:positive regulation of transcription by RNA polymerase II"/>
    <property type="evidence" value="ECO:0007669"/>
    <property type="project" value="TreeGrafter"/>
</dbReference>
<dbReference type="GO" id="GO:0003779">
    <property type="term" value="F:actin binding"/>
    <property type="evidence" value="ECO:0007669"/>
    <property type="project" value="UniProtKB-KW"/>
</dbReference>
<gene>
    <name evidence="7" type="primary">MYOCD</name>
</gene>
<dbReference type="GO" id="GO:0004864">
    <property type="term" value="F:protein phosphatase inhibitor activity"/>
    <property type="evidence" value="ECO:0007669"/>
    <property type="project" value="UniProtKB-UniRule"/>
</dbReference>
<dbReference type="GO" id="GO:0051145">
    <property type="term" value="P:smooth muscle cell differentiation"/>
    <property type="evidence" value="ECO:0007669"/>
    <property type="project" value="TreeGrafter"/>
</dbReference>
<dbReference type="Gene3D" id="6.10.150.10">
    <property type="match status" value="1"/>
</dbReference>
<proteinExistence type="inferred from homology"/>